<dbReference type="Proteomes" id="UP000299102">
    <property type="component" value="Unassembled WGS sequence"/>
</dbReference>
<feature type="region of interest" description="Disordered" evidence="1">
    <location>
        <begin position="83"/>
        <end position="105"/>
    </location>
</feature>
<evidence type="ECO:0000256" key="1">
    <source>
        <dbReference type="SAM" id="MobiDB-lite"/>
    </source>
</evidence>
<feature type="compositionally biased region" description="Polar residues" evidence="1">
    <location>
        <begin position="83"/>
        <end position="93"/>
    </location>
</feature>
<comment type="caution">
    <text evidence="2">The sequence shown here is derived from an EMBL/GenBank/DDBJ whole genome shotgun (WGS) entry which is preliminary data.</text>
</comment>
<dbReference type="AlphaFoldDB" id="A0A4C1V153"/>
<keyword evidence="3" id="KW-1185">Reference proteome</keyword>
<evidence type="ECO:0000313" key="3">
    <source>
        <dbReference type="Proteomes" id="UP000299102"/>
    </source>
</evidence>
<feature type="compositionally biased region" description="Low complexity" evidence="1">
    <location>
        <begin position="94"/>
        <end position="105"/>
    </location>
</feature>
<reference evidence="2 3" key="1">
    <citation type="journal article" date="2019" name="Commun. Biol.">
        <title>The bagworm genome reveals a unique fibroin gene that provides high tensile strength.</title>
        <authorList>
            <person name="Kono N."/>
            <person name="Nakamura H."/>
            <person name="Ohtoshi R."/>
            <person name="Tomita M."/>
            <person name="Numata K."/>
            <person name="Arakawa K."/>
        </authorList>
    </citation>
    <scope>NUCLEOTIDE SEQUENCE [LARGE SCALE GENOMIC DNA]</scope>
</reference>
<accession>A0A4C1V153</accession>
<gene>
    <name evidence="2" type="ORF">EVAR_21049_1</name>
</gene>
<organism evidence="2 3">
    <name type="scientific">Eumeta variegata</name>
    <name type="common">Bagworm moth</name>
    <name type="synonym">Eumeta japonica</name>
    <dbReference type="NCBI Taxonomy" id="151549"/>
    <lineage>
        <taxon>Eukaryota</taxon>
        <taxon>Metazoa</taxon>
        <taxon>Ecdysozoa</taxon>
        <taxon>Arthropoda</taxon>
        <taxon>Hexapoda</taxon>
        <taxon>Insecta</taxon>
        <taxon>Pterygota</taxon>
        <taxon>Neoptera</taxon>
        <taxon>Endopterygota</taxon>
        <taxon>Lepidoptera</taxon>
        <taxon>Glossata</taxon>
        <taxon>Ditrysia</taxon>
        <taxon>Tineoidea</taxon>
        <taxon>Psychidae</taxon>
        <taxon>Oiketicinae</taxon>
        <taxon>Eumeta</taxon>
    </lineage>
</organism>
<sequence length="105" mass="11416">MSFIPAKDITLKTKKCYMTITPLALRVKSHSDAHTCRSPVYRQQLQDSGFACPCVPAQIRMLCSGAPVNLCPELSLTHFSSVSTSNSDFGSDRTTSMSSLVLTLS</sequence>
<evidence type="ECO:0000313" key="2">
    <source>
        <dbReference type="EMBL" id="GBP32016.1"/>
    </source>
</evidence>
<name>A0A4C1V153_EUMVA</name>
<dbReference type="EMBL" id="BGZK01000254">
    <property type="protein sequence ID" value="GBP32016.1"/>
    <property type="molecule type" value="Genomic_DNA"/>
</dbReference>
<proteinExistence type="predicted"/>
<protein>
    <submittedName>
        <fullName evidence="2">Uncharacterized protein</fullName>
    </submittedName>
</protein>